<organism evidence="3 4">
    <name type="scientific">Sphingobacterium paucimobilis HER1398</name>
    <dbReference type="NCBI Taxonomy" id="1346330"/>
    <lineage>
        <taxon>Bacteria</taxon>
        <taxon>Pseudomonadati</taxon>
        <taxon>Bacteroidota</taxon>
        <taxon>Sphingobacteriia</taxon>
        <taxon>Sphingobacteriales</taxon>
        <taxon>Sphingobacteriaceae</taxon>
        <taxon>Sphingobacterium</taxon>
    </lineage>
</organism>
<gene>
    <name evidence="3" type="ORF">M472_17580</name>
</gene>
<dbReference type="SUPFAM" id="SSF51004">
    <property type="entry name" value="C-terminal (heme d1) domain of cytochrome cd1-nitrite reductase"/>
    <property type="match status" value="1"/>
</dbReference>
<dbReference type="InterPro" id="IPR019405">
    <property type="entry name" value="Lactonase_7-beta_prop"/>
</dbReference>
<dbReference type="AlphaFoldDB" id="U2J6P7"/>
<dbReference type="Pfam" id="PF10282">
    <property type="entry name" value="Lactonase"/>
    <property type="match status" value="1"/>
</dbReference>
<evidence type="ECO:0000256" key="1">
    <source>
        <dbReference type="ARBA" id="ARBA00005564"/>
    </source>
</evidence>
<dbReference type="GO" id="GO:0006006">
    <property type="term" value="P:glucose metabolic process"/>
    <property type="evidence" value="ECO:0007669"/>
    <property type="project" value="UniProtKB-KW"/>
</dbReference>
<keyword evidence="2" id="KW-0119">Carbohydrate metabolism</keyword>
<dbReference type="OrthoDB" id="9790815at2"/>
<comment type="caution">
    <text evidence="3">The sequence shown here is derived from an EMBL/GenBank/DDBJ whole genome shotgun (WGS) entry which is preliminary data.</text>
</comment>
<comment type="similarity">
    <text evidence="1">Belongs to the cycloisomerase 2 family.</text>
</comment>
<dbReference type="eggNOG" id="COG2706">
    <property type="taxonomic scope" value="Bacteria"/>
</dbReference>
<protein>
    <recommendedName>
        <fullName evidence="5">6-phosphogluconolactonase</fullName>
    </recommendedName>
</protein>
<proteinExistence type="inferred from homology"/>
<dbReference type="Proteomes" id="UP000016584">
    <property type="component" value="Unassembled WGS sequence"/>
</dbReference>
<dbReference type="InterPro" id="IPR015943">
    <property type="entry name" value="WD40/YVTN_repeat-like_dom_sf"/>
</dbReference>
<keyword evidence="4" id="KW-1185">Reference proteome</keyword>
<dbReference type="PANTHER" id="PTHR30344:SF1">
    <property type="entry name" value="6-PHOSPHOGLUCONOLACTONASE"/>
    <property type="match status" value="1"/>
</dbReference>
<name>U2J6P7_9SPHI</name>
<dbReference type="STRING" id="1346330.M472_17580"/>
<evidence type="ECO:0000256" key="2">
    <source>
        <dbReference type="ARBA" id="ARBA00022526"/>
    </source>
</evidence>
<dbReference type="Gene3D" id="2.130.10.10">
    <property type="entry name" value="YVTN repeat-like/Quinoprotein amine dehydrogenase"/>
    <property type="match status" value="1"/>
</dbReference>
<dbReference type="RefSeq" id="WP_021068667.1">
    <property type="nucleotide sequence ID" value="NZ_ATDL01000004.1"/>
</dbReference>
<keyword evidence="2" id="KW-0313">Glucose metabolism</keyword>
<evidence type="ECO:0000313" key="4">
    <source>
        <dbReference type="Proteomes" id="UP000016584"/>
    </source>
</evidence>
<reference evidence="3 4" key="1">
    <citation type="journal article" date="2013" name="Genome Announc.">
        <title>The Draft Genome Sequence of Sphingomonas paucimobilis Strain HER1398 (Proteobacteria), Host to the Giant PAU Phage, Indicates That It Is a Member of the Genus Sphingobacterium (Bacteroidetes).</title>
        <authorList>
            <person name="White R.A.III."/>
            <person name="Suttle C.A."/>
        </authorList>
    </citation>
    <scope>NUCLEOTIDE SEQUENCE [LARGE SCALE GENOMIC DNA]</scope>
    <source>
        <strain evidence="3 4">HER1398</strain>
    </source>
</reference>
<dbReference type="InterPro" id="IPR050282">
    <property type="entry name" value="Cycloisomerase_2"/>
</dbReference>
<evidence type="ECO:0000313" key="3">
    <source>
        <dbReference type="EMBL" id="ERJ60569.1"/>
    </source>
</evidence>
<evidence type="ECO:0008006" key="5">
    <source>
        <dbReference type="Google" id="ProtNLM"/>
    </source>
</evidence>
<dbReference type="PANTHER" id="PTHR30344">
    <property type="entry name" value="6-PHOSPHOGLUCONOLACTONASE-RELATED"/>
    <property type="match status" value="1"/>
</dbReference>
<dbReference type="PATRIC" id="fig|1346330.5.peg.472"/>
<sequence length="366" mass="39899">MFDLKRVGAFFLGILISVLFSDLIAQTTKFYVGTYTSPTGSKGVQLYDFEVHTGKSVFSNTIPMDNPSFLARKGQVLYAVNENNEGRLTAIDLENNTIIGALPTKGAHPCHVAISPTQPVAVVSNYTGGSLLLVSLKEDGSLDREEDFIQFKGSSVNKDRQSGSHVHSAFFSADGSKLFVSDLGADLIYIYGVEQKGDGYSLHRIDSIPTPKGTGPRHVVVSDDARCVYAVLELTGEVAVFHEKDSRWVNTQILPIYAEGFVGEHGGADIKISKDGKFIYATNRGDANVVASYQVKKDKTLHLKSILSTGGNSPRNLNISEDDSRVFITNQISNQITVFKRNKHTGALEAEKSAWVDVSKPVCLIF</sequence>
<dbReference type="EMBL" id="ATDL01000004">
    <property type="protein sequence ID" value="ERJ60569.1"/>
    <property type="molecule type" value="Genomic_DNA"/>
</dbReference>
<dbReference type="InterPro" id="IPR011048">
    <property type="entry name" value="Haem_d1_sf"/>
</dbReference>
<accession>U2J6P7</accession>
<dbReference type="GO" id="GO:0017057">
    <property type="term" value="F:6-phosphogluconolactonase activity"/>
    <property type="evidence" value="ECO:0007669"/>
    <property type="project" value="TreeGrafter"/>
</dbReference>